<evidence type="ECO:0000313" key="2">
    <source>
        <dbReference type="EMBL" id="PRY12243.1"/>
    </source>
</evidence>
<dbReference type="PANTHER" id="PTHR44013">
    <property type="entry name" value="ZINC-TYPE ALCOHOL DEHYDROGENASE-LIKE PROTEIN C16A3.02C"/>
    <property type="match status" value="1"/>
</dbReference>
<name>A0A2T0QZY3_9ACTN</name>
<dbReference type="SUPFAM" id="SSF50129">
    <property type="entry name" value="GroES-like"/>
    <property type="match status" value="2"/>
</dbReference>
<dbReference type="SUPFAM" id="SSF51735">
    <property type="entry name" value="NAD(P)-binding Rossmann-fold domains"/>
    <property type="match status" value="2"/>
</dbReference>
<dbReference type="EMBL" id="PVZF01000011">
    <property type="protein sequence ID" value="PRY12243.1"/>
    <property type="molecule type" value="Genomic_DNA"/>
</dbReference>
<protein>
    <submittedName>
        <fullName evidence="2">NADPH:quinone reductase-like Zn-dependent oxidoreductase</fullName>
    </submittedName>
</protein>
<dbReference type="Gene3D" id="3.40.50.720">
    <property type="entry name" value="NAD(P)-binding Rossmann-like Domain"/>
    <property type="match status" value="2"/>
</dbReference>
<reference evidence="2 3" key="1">
    <citation type="submission" date="2018-03" db="EMBL/GenBank/DDBJ databases">
        <title>Genomic Encyclopedia of Archaeal and Bacterial Type Strains, Phase II (KMG-II): from individual species to whole genera.</title>
        <authorList>
            <person name="Goeker M."/>
        </authorList>
    </citation>
    <scope>NUCLEOTIDE SEQUENCE [LARGE SCALE GENOMIC DNA]</scope>
    <source>
        <strain evidence="2 3">DSM 19711</strain>
    </source>
</reference>
<keyword evidence="3" id="KW-1185">Reference proteome</keyword>
<dbReference type="PANTHER" id="PTHR44013:SF1">
    <property type="entry name" value="ZINC-TYPE ALCOHOL DEHYDROGENASE-LIKE PROTEIN C16A3.02C"/>
    <property type="match status" value="1"/>
</dbReference>
<comment type="caution">
    <text evidence="2">The sequence shown here is derived from an EMBL/GenBank/DDBJ whole genome shotgun (WGS) entry which is preliminary data.</text>
</comment>
<dbReference type="Pfam" id="PF00107">
    <property type="entry name" value="ADH_zinc_N"/>
    <property type="match status" value="1"/>
</dbReference>
<gene>
    <name evidence="2" type="ORF">CLV37_111200</name>
</gene>
<evidence type="ECO:0000313" key="3">
    <source>
        <dbReference type="Proteomes" id="UP000238083"/>
    </source>
</evidence>
<dbReference type="Gene3D" id="3.90.180.10">
    <property type="entry name" value="Medium-chain alcohol dehydrogenases, catalytic domain"/>
    <property type="match status" value="2"/>
</dbReference>
<dbReference type="SMART" id="SM00829">
    <property type="entry name" value="PKS_ER"/>
    <property type="match status" value="2"/>
</dbReference>
<sequence>MKAVRFPRFGGPEVLHLEDVEQPVPGPGEVRVRVAATSFNGVDATIRAGSMQGPIPVQLPHTPGLDVAGTVDALGDGVEEFAVGDRVVGLLPMTAPGASAEFVLAPAEALTGVPANVPLADAASLPLVGLTAWQALFDHGNLVAGQRVLVNGAGGAVGGFAVQLAVEAGAHVIATASARSAVRVKAAGAHEILDHTLVDVVAAITEPVDLVVNLAPVGPEDLTAFLALVRDGGRLVSTTVWVPAPSDEARGVRGIDLFVRSDSDQLADLVARVGTGELHLDVAERVALADLPALHARAGDLPGKAVVVIPETTGTTLERGTTMKAFRFHTVGGPEVLQSEEIPTPAPGAGQVRVRVAASAYNAADNGMRGGFLPIPVELPHVPGYDVSGTVDALGEGVEGLSVGQPVVGFLPMERDGGAAEFVVAPAEALVAAPTTIPLADAAALPSVALTAWQAVFDEGGLQAGQRLLVVGAGGVVGKYAVALAKRAGVHIVATATPRSLDAVRAAGADEVVDRTRDDLLHAVEAQVDVMLNLAPLDPEDFAALVALVRDGGKVVSTTAFLTTPGDEARGVTPLTVFVRPNRERLAELVSLVDEGALRVEVTRRIPLDDLPALHAEGAAGRIAGKVVVQVA</sequence>
<organism evidence="2 3">
    <name type="scientific">Kineococcus rhizosphaerae</name>
    <dbReference type="NCBI Taxonomy" id="559628"/>
    <lineage>
        <taxon>Bacteria</taxon>
        <taxon>Bacillati</taxon>
        <taxon>Actinomycetota</taxon>
        <taxon>Actinomycetes</taxon>
        <taxon>Kineosporiales</taxon>
        <taxon>Kineosporiaceae</taxon>
        <taxon>Kineococcus</taxon>
    </lineage>
</organism>
<evidence type="ECO:0000259" key="1">
    <source>
        <dbReference type="SMART" id="SM00829"/>
    </source>
</evidence>
<dbReference type="InterPro" id="IPR011032">
    <property type="entry name" value="GroES-like_sf"/>
</dbReference>
<proteinExistence type="predicted"/>
<dbReference type="Pfam" id="PF13602">
    <property type="entry name" value="ADH_zinc_N_2"/>
    <property type="match status" value="1"/>
</dbReference>
<dbReference type="InterPro" id="IPR052733">
    <property type="entry name" value="Chloroplast_QOR"/>
</dbReference>
<dbReference type="CDD" id="cd05289">
    <property type="entry name" value="MDR_like_2"/>
    <property type="match status" value="2"/>
</dbReference>
<dbReference type="InterPro" id="IPR020843">
    <property type="entry name" value="ER"/>
</dbReference>
<feature type="domain" description="Enoyl reductase (ER)" evidence="1">
    <location>
        <begin position="10"/>
        <end position="307"/>
    </location>
</feature>
<dbReference type="Proteomes" id="UP000238083">
    <property type="component" value="Unassembled WGS sequence"/>
</dbReference>
<feature type="domain" description="Enoyl reductase (ER)" evidence="1">
    <location>
        <begin position="332"/>
        <end position="629"/>
    </location>
</feature>
<accession>A0A2T0QZY3</accession>
<dbReference type="InterPro" id="IPR036291">
    <property type="entry name" value="NAD(P)-bd_dom_sf"/>
</dbReference>
<dbReference type="InterPro" id="IPR013154">
    <property type="entry name" value="ADH-like_N"/>
</dbReference>
<dbReference type="InterPro" id="IPR013149">
    <property type="entry name" value="ADH-like_C"/>
</dbReference>
<dbReference type="Pfam" id="PF08240">
    <property type="entry name" value="ADH_N"/>
    <property type="match status" value="2"/>
</dbReference>
<dbReference type="GO" id="GO:0016491">
    <property type="term" value="F:oxidoreductase activity"/>
    <property type="evidence" value="ECO:0007669"/>
    <property type="project" value="InterPro"/>
</dbReference>
<dbReference type="AlphaFoldDB" id="A0A2T0QZY3"/>